<sequence>MELDLRGRRALVTGSSGGIGAAIAENLAAEGCHVLVHGRRRDAAENVAERARSRGAEADVVLGDLTADGITERVGEAAVQFGAQILVNNAGPFAEHDWDDVQATDWHTAFDGNVVSAVRVTKTLLPLMREHGWGRVITIGSRAVTTPLPNMVEYSAAKASVVNMTTSLAQHLAGSGVTANCVSPGVIRTPSFEQMFSTRAADSPRGGVDRSRIEAEATAEYAPNPTGRLGRAEDIAYAVTFLASPLTGYINGINLRVDGGITGTP</sequence>
<protein>
    <submittedName>
        <fullName evidence="5">Short-chain dehydrogenase</fullName>
    </submittedName>
</protein>
<dbReference type="FunFam" id="3.40.50.720:FF:000084">
    <property type="entry name" value="Short-chain dehydrogenase reductase"/>
    <property type="match status" value="1"/>
</dbReference>
<evidence type="ECO:0000256" key="2">
    <source>
        <dbReference type="ARBA" id="ARBA00023002"/>
    </source>
</evidence>
<comment type="caution">
    <text evidence="5">The sequence shown here is derived from an EMBL/GenBank/DDBJ whole genome shotgun (WGS) entry which is preliminary data.</text>
</comment>
<dbReference type="RefSeq" id="WP_112259417.1">
    <property type="nucleotide sequence ID" value="NZ_QMIG01000019.1"/>
</dbReference>
<dbReference type="InterPro" id="IPR036291">
    <property type="entry name" value="NAD(P)-bd_dom_sf"/>
</dbReference>
<evidence type="ECO:0000313" key="6">
    <source>
        <dbReference type="Proteomes" id="UP000250462"/>
    </source>
</evidence>
<comment type="similarity">
    <text evidence="1 3">Belongs to the short-chain dehydrogenases/reductases (SDR) family.</text>
</comment>
<evidence type="ECO:0000256" key="3">
    <source>
        <dbReference type="RuleBase" id="RU000363"/>
    </source>
</evidence>
<evidence type="ECO:0000256" key="1">
    <source>
        <dbReference type="ARBA" id="ARBA00006484"/>
    </source>
</evidence>
<evidence type="ECO:0000313" key="5">
    <source>
        <dbReference type="EMBL" id="RAW11648.1"/>
    </source>
</evidence>
<gene>
    <name evidence="5" type="ORF">DPM12_16020</name>
</gene>
<evidence type="ECO:0000259" key="4">
    <source>
        <dbReference type="SMART" id="SM00822"/>
    </source>
</evidence>
<dbReference type="Pfam" id="PF00106">
    <property type="entry name" value="adh_short"/>
    <property type="match status" value="1"/>
</dbReference>
<dbReference type="GO" id="GO:0016491">
    <property type="term" value="F:oxidoreductase activity"/>
    <property type="evidence" value="ECO:0007669"/>
    <property type="project" value="UniProtKB-KW"/>
</dbReference>
<dbReference type="SMART" id="SM00822">
    <property type="entry name" value="PKS_KR"/>
    <property type="match status" value="1"/>
</dbReference>
<dbReference type="Proteomes" id="UP000250462">
    <property type="component" value="Unassembled WGS sequence"/>
</dbReference>
<dbReference type="SUPFAM" id="SSF51735">
    <property type="entry name" value="NAD(P)-binding Rossmann-fold domains"/>
    <property type="match status" value="1"/>
</dbReference>
<dbReference type="InterPro" id="IPR050259">
    <property type="entry name" value="SDR"/>
</dbReference>
<dbReference type="Gene3D" id="3.40.50.720">
    <property type="entry name" value="NAD(P)-binding Rossmann-like Domain"/>
    <property type="match status" value="1"/>
</dbReference>
<dbReference type="InterPro" id="IPR002347">
    <property type="entry name" value="SDR_fam"/>
</dbReference>
<dbReference type="AlphaFoldDB" id="A0A329QM43"/>
<keyword evidence="2" id="KW-0560">Oxidoreductase</keyword>
<accession>A0A329QM43</accession>
<dbReference type="OrthoDB" id="9793325at2"/>
<organism evidence="5 6">
    <name type="scientific">Phytoactinopolyspora halophila</name>
    <dbReference type="NCBI Taxonomy" id="1981511"/>
    <lineage>
        <taxon>Bacteria</taxon>
        <taxon>Bacillati</taxon>
        <taxon>Actinomycetota</taxon>
        <taxon>Actinomycetes</taxon>
        <taxon>Jiangellales</taxon>
        <taxon>Jiangellaceae</taxon>
        <taxon>Phytoactinopolyspora</taxon>
    </lineage>
</organism>
<reference evidence="5 6" key="1">
    <citation type="submission" date="2018-06" db="EMBL/GenBank/DDBJ databases">
        <title>Phytoactinopolyspora halophila sp. nov., a novel halophilic actinomycete isolated from a saline soil in China.</title>
        <authorList>
            <person name="Tang S.-K."/>
        </authorList>
    </citation>
    <scope>NUCLEOTIDE SEQUENCE [LARGE SCALE GENOMIC DNA]</scope>
    <source>
        <strain evidence="5 6">YIM 96934</strain>
    </source>
</reference>
<dbReference type="PRINTS" id="PR00081">
    <property type="entry name" value="GDHRDH"/>
</dbReference>
<name>A0A329QM43_9ACTN</name>
<proteinExistence type="inferred from homology"/>
<dbReference type="PANTHER" id="PTHR42879">
    <property type="entry name" value="3-OXOACYL-(ACYL-CARRIER-PROTEIN) REDUCTASE"/>
    <property type="match status" value="1"/>
</dbReference>
<dbReference type="EMBL" id="QMIG01000019">
    <property type="protein sequence ID" value="RAW11648.1"/>
    <property type="molecule type" value="Genomic_DNA"/>
</dbReference>
<dbReference type="PROSITE" id="PS00061">
    <property type="entry name" value="ADH_SHORT"/>
    <property type="match status" value="1"/>
</dbReference>
<dbReference type="GO" id="GO:0032787">
    <property type="term" value="P:monocarboxylic acid metabolic process"/>
    <property type="evidence" value="ECO:0007669"/>
    <property type="project" value="UniProtKB-ARBA"/>
</dbReference>
<feature type="domain" description="Ketoreductase" evidence="4">
    <location>
        <begin position="8"/>
        <end position="190"/>
    </location>
</feature>
<dbReference type="InterPro" id="IPR057326">
    <property type="entry name" value="KR_dom"/>
</dbReference>
<keyword evidence="6" id="KW-1185">Reference proteome</keyword>
<dbReference type="InterPro" id="IPR020904">
    <property type="entry name" value="Sc_DH/Rdtase_CS"/>
</dbReference>
<dbReference type="PRINTS" id="PR00080">
    <property type="entry name" value="SDRFAMILY"/>
</dbReference>